<dbReference type="InterPro" id="IPR037185">
    <property type="entry name" value="EmrE-like"/>
</dbReference>
<evidence type="ECO:0000313" key="12">
    <source>
        <dbReference type="EMBL" id="CAB4956942.1"/>
    </source>
</evidence>
<dbReference type="EMBL" id="CAEZUY010000060">
    <property type="protein sequence ID" value="CAB4615948.1"/>
    <property type="molecule type" value="Genomic_DNA"/>
</dbReference>
<keyword evidence="5 6" id="KW-0472">Membrane</keyword>
<protein>
    <submittedName>
        <fullName evidence="12">Unannotated protein</fullName>
    </submittedName>
</protein>
<dbReference type="Pfam" id="PF00892">
    <property type="entry name" value="EamA"/>
    <property type="match status" value="2"/>
</dbReference>
<dbReference type="SUPFAM" id="SSF103481">
    <property type="entry name" value="Multidrug resistance efflux transporter EmrE"/>
    <property type="match status" value="2"/>
</dbReference>
<dbReference type="PANTHER" id="PTHR32322">
    <property type="entry name" value="INNER MEMBRANE TRANSPORTER"/>
    <property type="match status" value="1"/>
</dbReference>
<evidence type="ECO:0000313" key="8">
    <source>
        <dbReference type="EMBL" id="CAB4537837.1"/>
    </source>
</evidence>
<dbReference type="EMBL" id="CAEZYL010000013">
    <property type="protein sequence ID" value="CAB4718930.1"/>
    <property type="molecule type" value="Genomic_DNA"/>
</dbReference>
<keyword evidence="2" id="KW-1003">Cell membrane</keyword>
<evidence type="ECO:0000256" key="5">
    <source>
        <dbReference type="ARBA" id="ARBA00023136"/>
    </source>
</evidence>
<evidence type="ECO:0000256" key="6">
    <source>
        <dbReference type="SAM" id="Phobius"/>
    </source>
</evidence>
<evidence type="ECO:0000313" key="10">
    <source>
        <dbReference type="EMBL" id="CAB4718930.1"/>
    </source>
</evidence>
<evidence type="ECO:0000313" key="11">
    <source>
        <dbReference type="EMBL" id="CAB4892113.1"/>
    </source>
</evidence>
<keyword evidence="3 6" id="KW-0812">Transmembrane</keyword>
<proteinExistence type="predicted"/>
<gene>
    <name evidence="8" type="ORF">UFOPK1380_00871</name>
    <name evidence="9" type="ORF">UFOPK1863_00708</name>
    <name evidence="10" type="ORF">UFOPK2689_00401</name>
    <name evidence="11" type="ORF">UFOPK3555_00432</name>
    <name evidence="12" type="ORF">UFOPK3874_00295</name>
    <name evidence="13" type="ORF">UFOPK4095_01054</name>
</gene>
<feature type="transmembrane region" description="Helical" evidence="6">
    <location>
        <begin position="35"/>
        <end position="56"/>
    </location>
</feature>
<evidence type="ECO:0000256" key="2">
    <source>
        <dbReference type="ARBA" id="ARBA00022475"/>
    </source>
</evidence>
<dbReference type="EMBL" id="CAFBNS010000033">
    <property type="protein sequence ID" value="CAB4956942.1"/>
    <property type="molecule type" value="Genomic_DNA"/>
</dbReference>
<evidence type="ECO:0000256" key="4">
    <source>
        <dbReference type="ARBA" id="ARBA00022989"/>
    </source>
</evidence>
<evidence type="ECO:0000313" key="9">
    <source>
        <dbReference type="EMBL" id="CAB4615948.1"/>
    </source>
</evidence>
<dbReference type="InterPro" id="IPR050638">
    <property type="entry name" value="AA-Vitamin_Transporters"/>
</dbReference>
<feature type="transmembrane region" description="Helical" evidence="6">
    <location>
        <begin position="182"/>
        <end position="204"/>
    </location>
</feature>
<evidence type="ECO:0000313" key="13">
    <source>
        <dbReference type="EMBL" id="CAB5021779.1"/>
    </source>
</evidence>
<feature type="domain" description="EamA" evidence="7">
    <location>
        <begin position="152"/>
        <end position="297"/>
    </location>
</feature>
<sequence>MLKSYRAELFLALGALTFAFNGVISKLVLQGGLSPWHLTEIRTTGGFLATLIYILAKNPRLLRATKRELPALICFGLFAVAAVQALYFISIERLHVSIALIIEFTSPIWIALWLRFVKRRQVSPLMWWGVTVGLIGLVLLAQVWRGMTLDGIGVLAALLSAFAMAFYFLMGESLGKKRSSEVLMVWGLGVAALAFAIALPWWNFPFSYLNTSIDLQGRFANNHLPAWALIIWVIVMGTVVPYFLTLTGLRGLNASTSSVIGMLEPIFAGIFAWWWLSESFNQIQLLGAVVILVGIYLADRSRRSA</sequence>
<evidence type="ECO:0000259" key="7">
    <source>
        <dbReference type="Pfam" id="PF00892"/>
    </source>
</evidence>
<evidence type="ECO:0000256" key="3">
    <source>
        <dbReference type="ARBA" id="ARBA00022692"/>
    </source>
</evidence>
<organism evidence="12">
    <name type="scientific">freshwater metagenome</name>
    <dbReference type="NCBI Taxonomy" id="449393"/>
    <lineage>
        <taxon>unclassified sequences</taxon>
        <taxon>metagenomes</taxon>
        <taxon>ecological metagenomes</taxon>
    </lineage>
</organism>
<dbReference type="InterPro" id="IPR000620">
    <property type="entry name" value="EamA_dom"/>
</dbReference>
<feature type="transmembrane region" description="Helical" evidence="6">
    <location>
        <begin position="151"/>
        <end position="170"/>
    </location>
</feature>
<feature type="transmembrane region" description="Helical" evidence="6">
    <location>
        <begin position="68"/>
        <end position="89"/>
    </location>
</feature>
<name>A0A6J7KRI0_9ZZZZ</name>
<feature type="domain" description="EamA" evidence="7">
    <location>
        <begin position="7"/>
        <end position="140"/>
    </location>
</feature>
<dbReference type="EMBL" id="CAFBME010000029">
    <property type="protein sequence ID" value="CAB4892113.1"/>
    <property type="molecule type" value="Genomic_DNA"/>
</dbReference>
<feature type="transmembrane region" description="Helical" evidence="6">
    <location>
        <begin position="126"/>
        <end position="145"/>
    </location>
</feature>
<accession>A0A6J7KRI0</accession>
<dbReference type="EMBL" id="CAEZSC010000052">
    <property type="protein sequence ID" value="CAB4537837.1"/>
    <property type="molecule type" value="Genomic_DNA"/>
</dbReference>
<dbReference type="GO" id="GO:0005886">
    <property type="term" value="C:plasma membrane"/>
    <property type="evidence" value="ECO:0007669"/>
    <property type="project" value="UniProtKB-SubCell"/>
</dbReference>
<dbReference type="AlphaFoldDB" id="A0A6J7KRI0"/>
<keyword evidence="4 6" id="KW-1133">Transmembrane helix</keyword>
<evidence type="ECO:0000256" key="1">
    <source>
        <dbReference type="ARBA" id="ARBA00004651"/>
    </source>
</evidence>
<feature type="transmembrane region" description="Helical" evidence="6">
    <location>
        <begin position="256"/>
        <end position="276"/>
    </location>
</feature>
<feature type="transmembrane region" description="Helical" evidence="6">
    <location>
        <begin position="95"/>
        <end position="114"/>
    </location>
</feature>
<comment type="subcellular location">
    <subcellularLocation>
        <location evidence="1">Cell membrane</location>
        <topology evidence="1">Multi-pass membrane protein</topology>
    </subcellularLocation>
</comment>
<feature type="transmembrane region" description="Helical" evidence="6">
    <location>
        <begin position="224"/>
        <end position="244"/>
    </location>
</feature>
<dbReference type="EMBL" id="CAFBPI010000079">
    <property type="protein sequence ID" value="CAB5021779.1"/>
    <property type="molecule type" value="Genomic_DNA"/>
</dbReference>
<reference evidence="12" key="1">
    <citation type="submission" date="2020-05" db="EMBL/GenBank/DDBJ databases">
        <authorList>
            <person name="Chiriac C."/>
            <person name="Salcher M."/>
            <person name="Ghai R."/>
            <person name="Kavagutti S V."/>
        </authorList>
    </citation>
    <scope>NUCLEOTIDE SEQUENCE</scope>
</reference>
<dbReference type="PANTHER" id="PTHR32322:SF18">
    <property type="entry name" value="S-ADENOSYLMETHIONINE_S-ADENOSYLHOMOCYSTEINE TRANSPORTER"/>
    <property type="match status" value="1"/>
</dbReference>
<feature type="transmembrane region" description="Helical" evidence="6">
    <location>
        <begin position="282"/>
        <end position="298"/>
    </location>
</feature>